<keyword evidence="1" id="KW-1133">Transmembrane helix</keyword>
<feature type="transmembrane region" description="Helical" evidence="1">
    <location>
        <begin position="334"/>
        <end position="362"/>
    </location>
</feature>
<organism evidence="2 3">
    <name type="scientific">Enterococcus cecorum</name>
    <dbReference type="NCBI Taxonomy" id="44008"/>
    <lineage>
        <taxon>Bacteria</taxon>
        <taxon>Bacillati</taxon>
        <taxon>Bacillota</taxon>
        <taxon>Bacilli</taxon>
        <taxon>Lactobacillales</taxon>
        <taxon>Enterococcaceae</taxon>
        <taxon>Enterococcus</taxon>
    </lineage>
</organism>
<feature type="transmembrane region" description="Helical" evidence="1">
    <location>
        <begin position="70"/>
        <end position="90"/>
    </location>
</feature>
<feature type="transmembrane region" description="Helical" evidence="1">
    <location>
        <begin position="188"/>
        <end position="209"/>
    </location>
</feature>
<keyword evidence="1" id="KW-0472">Membrane</keyword>
<feature type="transmembrane region" description="Helical" evidence="1">
    <location>
        <begin position="411"/>
        <end position="434"/>
    </location>
</feature>
<dbReference type="Proteomes" id="UP000196074">
    <property type="component" value="Unassembled WGS sequence"/>
</dbReference>
<evidence type="ECO:0000313" key="3">
    <source>
        <dbReference type="Proteomes" id="UP000196074"/>
    </source>
</evidence>
<feature type="transmembrane region" description="Helical" evidence="1">
    <location>
        <begin position="461"/>
        <end position="486"/>
    </location>
</feature>
<feature type="transmembrane region" description="Helical" evidence="1">
    <location>
        <begin position="492"/>
        <end position="511"/>
    </location>
</feature>
<feature type="transmembrane region" description="Helical" evidence="1">
    <location>
        <begin position="148"/>
        <end position="181"/>
    </location>
</feature>
<sequence length="516" mass="58034">MNKQQFVALLKLGLIQSNPQMTNRLRSKGKYGDDLIKGLLLQNLTFPIFIVILYGGIFMAQNLYQYPGQFNGLFLVLVGISLSQGISLIYNTFFDNNDFDHYKTLPIPLNLVIWSKSFITVFTIIIYLFPCLAAFINYSLHSGTNPVLAIILSIFLWIVLIVFIFLLSLLLLFGLSLIPAFKHRLKQVAKVMMILTSVLVVIAILMNSYTAQNLEAAPVFFIRPLLFALAQPFAISGVSSLLGLVMVVALMVILTRSKIYPLLSQNEVNVVTKATKKAVGQKDNAHSILWRYQWRLIGESTLLFQIFSATILLPLFFGFSFMQVIAELKAGTEYYGIFLLVGVLLASLIVTPNSLPAILVSLERQNFHFLATTPQDIKKYLRLKFQFILIIQGALILLILLGIALVGKFTLLSATVFVLGGVLYTIPATANYLLKDYRQPFFEWSDYIQLINRGRSNAKMVLIMFAKWIATIIAVVVAVVLVAFFGAFWPNMLLSLLVVGGILAMYIWQILKWQKI</sequence>
<feature type="transmembrane region" description="Helical" evidence="1">
    <location>
        <begin position="301"/>
        <end position="322"/>
    </location>
</feature>
<feature type="transmembrane region" description="Helical" evidence="1">
    <location>
        <begin position="111"/>
        <end position="136"/>
    </location>
</feature>
<accession>A0A1Y4R0T9</accession>
<dbReference type="AlphaFoldDB" id="A0A1Y4R0T9"/>
<feature type="transmembrane region" description="Helical" evidence="1">
    <location>
        <begin position="229"/>
        <end position="254"/>
    </location>
</feature>
<keyword evidence="1" id="KW-0812">Transmembrane</keyword>
<name>A0A1Y4R0T9_9ENTE</name>
<proteinExistence type="predicted"/>
<evidence type="ECO:0000256" key="1">
    <source>
        <dbReference type="SAM" id="Phobius"/>
    </source>
</evidence>
<protein>
    <submittedName>
        <fullName evidence="2">Uncharacterized protein</fullName>
    </submittedName>
</protein>
<reference evidence="3" key="1">
    <citation type="submission" date="2017-04" db="EMBL/GenBank/DDBJ databases">
        <title>Function of individual gut microbiota members based on whole genome sequencing of pure cultures obtained from chicken caecum.</title>
        <authorList>
            <person name="Medvecky M."/>
            <person name="Cejkova D."/>
            <person name="Polansky O."/>
            <person name="Karasova D."/>
            <person name="Kubasova T."/>
            <person name="Cizek A."/>
            <person name="Rychlik I."/>
        </authorList>
    </citation>
    <scope>NUCLEOTIDE SEQUENCE [LARGE SCALE GENOMIC DNA]</scope>
    <source>
        <strain evidence="3">An144</strain>
    </source>
</reference>
<dbReference type="RefSeq" id="WP_087214043.1">
    <property type="nucleotide sequence ID" value="NZ_NFLC01000004.1"/>
</dbReference>
<feature type="transmembrane region" description="Helical" evidence="1">
    <location>
        <begin position="44"/>
        <end position="64"/>
    </location>
</feature>
<feature type="transmembrane region" description="Helical" evidence="1">
    <location>
        <begin position="383"/>
        <end position="405"/>
    </location>
</feature>
<comment type="caution">
    <text evidence="2">The sequence shown here is derived from an EMBL/GenBank/DDBJ whole genome shotgun (WGS) entry which is preliminary data.</text>
</comment>
<dbReference type="EMBL" id="NFLC01000004">
    <property type="protein sequence ID" value="OUQ11206.1"/>
    <property type="molecule type" value="Genomic_DNA"/>
</dbReference>
<gene>
    <name evidence="2" type="ORF">B5E88_03130</name>
</gene>
<evidence type="ECO:0000313" key="2">
    <source>
        <dbReference type="EMBL" id="OUQ11206.1"/>
    </source>
</evidence>